<comment type="subcellular location">
    <subcellularLocation>
        <location evidence="1">Cytoplasm</location>
    </subcellularLocation>
</comment>
<feature type="coiled-coil region" evidence="5">
    <location>
        <begin position="1139"/>
        <end position="1272"/>
    </location>
</feature>
<sequence>QPHTRPHCVAQPSRLKSTQIYSQSVCSNIPTSSDRYQHSLVNPDRYQHSLVNPDHNFVDSDKSYITRKERVLKSDIHTLFKISSNTSASKKLVRKPRMADGNIDKPEDGQGNGQAFETVAEALHLQWSVIGNISSNSTLPHVSMATDDVMETNRQSSQHSAILPGSASVPSQVHSVPLPGHSSAGAHSLKPSVNGKEKTIVRMPTEITSAGSFKSQSPSSALQSYATTSADAKNIRIESDSGGLSDTEKFLRSLPPQKTINISDILPQTHVRSHSPPVKETSFKPIPGGAIGQLPGTITTSPLSANIDRNPVMQSSSSEMYVQQSSASVVDSGIGIDVECTPVSSEKHKVTILTSTPKKSPSDLMPDLSSSVLPLQTTTSGPLFNGIQQPNFGATQRLNEILQEKAKLEGRLEMLTHEARVSIQERSELQAQIVALKQKLKTRRENEVDEEKQNLKAELERLRSNRNIMEQSVASAQSFLEEKILEAKILQEDLQVTQDTNDKLQIRMKELRDDIRAKEMTIQALKNKIAELYVEVQAVMQSKMESDNEARGARSDLTSLVNAKLWYQQQLQAANEVKSALQLELTSLQSQVTSQGSVIERLKTENTKIRHQLKDTQQKAIKDKETLAKHLEMIESDMMERESAFQEIQRERTMIEGTFDLKLETVEQERIRLQSLYHVTNDLENQLDRAQNDLKKKQSQIFALENEQIDLMKKLTLSQETVIDKERVIEELQQKLIGVEEELRAFQGRMGNLDSEIWKLKEEKAATEISLKAALEEKSSVDSALENLKNDMGKVEKSFRHMKQELSNKSIDLNKVAAEKTELQTEVEKLTNAIKEARKVDEKGEKEMDKKEQILSELQLQKVKLETEVSDLKNLVLSLETSKQEYEQEKVNLISNIKILEGNLIQSTNELQQAKHEVETYQESSQTVTDKSHDLELANENLELKQKIEDIEDQHEEDKQKHRTEVDKLNSDVGTLQNELTDRQSTYETNLELLSSRLREVSGDKARLQTEIDSLQRKFDVNMLEKQDSMKLELQGLVSEIEELKLEKQFLEKKLFEVQRSKEEEVGELHQRLAVLDDEILSLRTQQSDTTQIEELNYTLSLELAKEKGKVEGLLQTNSSLKDHISVMETSSADMETTLSDLQTKVAIVTKEKEEVELECTKKIQDLEDAQKENDKSQRDLRKQIGTKITENKKLKRQVDTLKQERESIQQELQIKTEETQAIKDDLQSQTQICKGQTTALSTLDGENKDLRRELERLKEQLADNLARESIIQGQIQSLEWQLSQKGQEVESVQAMMKSVEQRQNMEMENLHKTIQESQEELEDLRSQLATLRQEKASQHAQASELRTTLKASIQHHKLTERINKMTRDAGTQVEVGDITIPPLPFDLEEVEKMIQNSSVKAMESKPLDNLQSCLTALRSEISGLQKQMDVHATTLQSTTQSWNSVQGDVMRLKEAMRNGGASSPETMATVSIAAASVDLENSESSIINI</sequence>
<keyword evidence="2" id="KW-0963">Cytoplasm</keyword>
<name>A0AA88XKG0_PINIB</name>
<evidence type="ECO:0000313" key="8">
    <source>
        <dbReference type="Proteomes" id="UP001186944"/>
    </source>
</evidence>
<evidence type="ECO:0000313" key="7">
    <source>
        <dbReference type="EMBL" id="KAK3084581.1"/>
    </source>
</evidence>
<feature type="region of interest" description="Disordered" evidence="6">
    <location>
        <begin position="151"/>
        <end position="197"/>
    </location>
</feature>
<proteinExistence type="predicted"/>
<feature type="region of interest" description="Disordered" evidence="6">
    <location>
        <begin position="91"/>
        <end position="113"/>
    </location>
</feature>
<comment type="caution">
    <text evidence="7">The sequence shown here is derived from an EMBL/GenBank/DDBJ whole genome shotgun (WGS) entry which is preliminary data.</text>
</comment>
<evidence type="ECO:0000256" key="2">
    <source>
        <dbReference type="ARBA" id="ARBA00022490"/>
    </source>
</evidence>
<dbReference type="PANTHER" id="PTHR18902:SF31">
    <property type="entry name" value="PERICENTRIN_AKAP-450 CENTROSOMAL TARGETING DOMAIN-CONTAINING PROTEIN"/>
    <property type="match status" value="1"/>
</dbReference>
<dbReference type="InterPro" id="IPR051841">
    <property type="entry name" value="MT-Golgi_org_protein"/>
</dbReference>
<organism evidence="7 8">
    <name type="scientific">Pinctada imbricata</name>
    <name type="common">Atlantic pearl-oyster</name>
    <name type="synonym">Pinctada martensii</name>
    <dbReference type="NCBI Taxonomy" id="66713"/>
    <lineage>
        <taxon>Eukaryota</taxon>
        <taxon>Metazoa</taxon>
        <taxon>Spiralia</taxon>
        <taxon>Lophotrochozoa</taxon>
        <taxon>Mollusca</taxon>
        <taxon>Bivalvia</taxon>
        <taxon>Autobranchia</taxon>
        <taxon>Pteriomorphia</taxon>
        <taxon>Pterioida</taxon>
        <taxon>Pterioidea</taxon>
        <taxon>Pteriidae</taxon>
        <taxon>Pinctada</taxon>
    </lineage>
</organism>
<accession>A0AA88XKG0</accession>
<evidence type="ECO:0000256" key="5">
    <source>
        <dbReference type="SAM" id="Coils"/>
    </source>
</evidence>
<feature type="coiled-coil region" evidence="5">
    <location>
        <begin position="398"/>
        <end position="542"/>
    </location>
</feature>
<evidence type="ECO:0000256" key="4">
    <source>
        <dbReference type="ARBA" id="ARBA00023054"/>
    </source>
</evidence>
<feature type="coiled-coil region" evidence="5">
    <location>
        <begin position="1301"/>
        <end position="1342"/>
    </location>
</feature>
<gene>
    <name evidence="7" type="ORF">FSP39_015781</name>
</gene>
<evidence type="ECO:0000256" key="6">
    <source>
        <dbReference type="SAM" id="MobiDB-lite"/>
    </source>
</evidence>
<evidence type="ECO:0000256" key="1">
    <source>
        <dbReference type="ARBA" id="ARBA00004496"/>
    </source>
</evidence>
<dbReference type="GO" id="GO:0005737">
    <property type="term" value="C:cytoplasm"/>
    <property type="evidence" value="ECO:0007669"/>
    <property type="project" value="UniProtKB-SubCell"/>
</dbReference>
<feature type="coiled-coil region" evidence="5">
    <location>
        <begin position="571"/>
        <end position="619"/>
    </location>
</feature>
<keyword evidence="3" id="KW-0597">Phosphoprotein</keyword>
<keyword evidence="4 5" id="KW-0175">Coiled coil</keyword>
<reference evidence="7" key="1">
    <citation type="submission" date="2019-08" db="EMBL/GenBank/DDBJ databases">
        <title>The improved chromosome-level genome for the pearl oyster Pinctada fucata martensii using PacBio sequencing and Hi-C.</title>
        <authorList>
            <person name="Zheng Z."/>
        </authorList>
    </citation>
    <scope>NUCLEOTIDE SEQUENCE</scope>
    <source>
        <strain evidence="7">ZZ-2019</strain>
        <tissue evidence="7">Adductor muscle</tissue>
    </source>
</reference>
<feature type="non-terminal residue" evidence="7">
    <location>
        <position position="1"/>
    </location>
</feature>
<protein>
    <recommendedName>
        <fullName evidence="9">Golgin subfamily A member 3</fullName>
    </recommendedName>
</protein>
<feature type="coiled-coil region" evidence="5">
    <location>
        <begin position="673"/>
        <end position="1061"/>
    </location>
</feature>
<dbReference type="PANTHER" id="PTHR18902">
    <property type="entry name" value="NUCLEAR MITOTIC APPARATUS PROTEIN 1-RELATED"/>
    <property type="match status" value="1"/>
</dbReference>
<evidence type="ECO:0008006" key="9">
    <source>
        <dbReference type="Google" id="ProtNLM"/>
    </source>
</evidence>
<evidence type="ECO:0000256" key="3">
    <source>
        <dbReference type="ARBA" id="ARBA00022553"/>
    </source>
</evidence>
<dbReference type="EMBL" id="VSWD01000013">
    <property type="protein sequence ID" value="KAK3084581.1"/>
    <property type="molecule type" value="Genomic_DNA"/>
</dbReference>
<dbReference type="Proteomes" id="UP001186944">
    <property type="component" value="Unassembled WGS sequence"/>
</dbReference>
<feature type="region of interest" description="Disordered" evidence="6">
    <location>
        <begin position="270"/>
        <end position="291"/>
    </location>
</feature>
<keyword evidence="8" id="KW-1185">Reference proteome</keyword>